<dbReference type="Gene3D" id="3.40.309.10">
    <property type="entry name" value="Aldehyde Dehydrogenase, Chain A, domain 2"/>
    <property type="match status" value="2"/>
</dbReference>
<dbReference type="Proteomes" id="UP000799757">
    <property type="component" value="Unassembled WGS sequence"/>
</dbReference>
<dbReference type="InterPro" id="IPR016163">
    <property type="entry name" value="Ald_DH_C"/>
</dbReference>
<dbReference type="OrthoDB" id="310895at2759"/>
<dbReference type="InterPro" id="IPR050740">
    <property type="entry name" value="Aldehyde_DH_Superfamily"/>
</dbReference>
<dbReference type="InterPro" id="IPR016161">
    <property type="entry name" value="Ald_DH/histidinol_DH"/>
</dbReference>
<name>A0A6A6XBU5_9PLEO</name>
<dbReference type="PANTHER" id="PTHR43353">
    <property type="entry name" value="SUCCINATE-SEMIALDEHYDE DEHYDROGENASE, MITOCHONDRIAL"/>
    <property type="match status" value="1"/>
</dbReference>
<keyword evidence="1" id="KW-0560">Oxidoreductase</keyword>
<organism evidence="3 4">
    <name type="scientific">Melanomma pulvis-pyrius CBS 109.77</name>
    <dbReference type="NCBI Taxonomy" id="1314802"/>
    <lineage>
        <taxon>Eukaryota</taxon>
        <taxon>Fungi</taxon>
        <taxon>Dikarya</taxon>
        <taxon>Ascomycota</taxon>
        <taxon>Pezizomycotina</taxon>
        <taxon>Dothideomycetes</taxon>
        <taxon>Pleosporomycetidae</taxon>
        <taxon>Pleosporales</taxon>
        <taxon>Melanommataceae</taxon>
        <taxon>Melanomma</taxon>
    </lineage>
</organism>
<reference evidence="3" key="1">
    <citation type="journal article" date="2020" name="Stud. Mycol.">
        <title>101 Dothideomycetes genomes: a test case for predicting lifestyles and emergence of pathogens.</title>
        <authorList>
            <person name="Haridas S."/>
            <person name="Albert R."/>
            <person name="Binder M."/>
            <person name="Bloem J."/>
            <person name="Labutti K."/>
            <person name="Salamov A."/>
            <person name="Andreopoulos B."/>
            <person name="Baker S."/>
            <person name="Barry K."/>
            <person name="Bills G."/>
            <person name="Bluhm B."/>
            <person name="Cannon C."/>
            <person name="Castanera R."/>
            <person name="Culley D."/>
            <person name="Daum C."/>
            <person name="Ezra D."/>
            <person name="Gonzalez J."/>
            <person name="Henrissat B."/>
            <person name="Kuo A."/>
            <person name="Liang C."/>
            <person name="Lipzen A."/>
            <person name="Lutzoni F."/>
            <person name="Magnuson J."/>
            <person name="Mondo S."/>
            <person name="Nolan M."/>
            <person name="Ohm R."/>
            <person name="Pangilinan J."/>
            <person name="Park H.-J."/>
            <person name="Ramirez L."/>
            <person name="Alfaro M."/>
            <person name="Sun H."/>
            <person name="Tritt A."/>
            <person name="Yoshinaga Y."/>
            <person name="Zwiers L.-H."/>
            <person name="Turgeon B."/>
            <person name="Goodwin S."/>
            <person name="Spatafora J."/>
            <person name="Crous P."/>
            <person name="Grigoriev I."/>
        </authorList>
    </citation>
    <scope>NUCLEOTIDE SEQUENCE</scope>
    <source>
        <strain evidence="3">CBS 109.77</strain>
    </source>
</reference>
<dbReference type="SUPFAM" id="SSF53720">
    <property type="entry name" value="ALDH-like"/>
    <property type="match status" value="1"/>
</dbReference>
<evidence type="ECO:0000313" key="4">
    <source>
        <dbReference type="Proteomes" id="UP000799757"/>
    </source>
</evidence>
<keyword evidence="4" id="KW-1185">Reference proteome</keyword>
<dbReference type="InterPro" id="IPR016162">
    <property type="entry name" value="Ald_DH_N"/>
</dbReference>
<protein>
    <submittedName>
        <fullName evidence="3">ALDH-like protein</fullName>
    </submittedName>
</protein>
<dbReference type="Gene3D" id="3.40.605.10">
    <property type="entry name" value="Aldehyde Dehydrogenase, Chain A, domain 1"/>
    <property type="match status" value="1"/>
</dbReference>
<proteinExistence type="predicted"/>
<feature type="domain" description="Aldehyde dehydrogenase" evidence="2">
    <location>
        <begin position="2"/>
        <end position="190"/>
    </location>
</feature>
<dbReference type="GO" id="GO:0004777">
    <property type="term" value="F:succinate-semialdehyde dehydrogenase (NAD+) activity"/>
    <property type="evidence" value="ECO:0007669"/>
    <property type="project" value="TreeGrafter"/>
</dbReference>
<dbReference type="PANTHER" id="PTHR43353:SF2">
    <property type="entry name" value="ALDEHYDE DEHYDROGENASE FAMILY PROTEIN (AFU_ORTHOLOGUE AFUA_8G05520)"/>
    <property type="match status" value="1"/>
</dbReference>
<dbReference type="EMBL" id="MU001939">
    <property type="protein sequence ID" value="KAF2793177.1"/>
    <property type="molecule type" value="Genomic_DNA"/>
</dbReference>
<evidence type="ECO:0000259" key="2">
    <source>
        <dbReference type="Pfam" id="PF00171"/>
    </source>
</evidence>
<evidence type="ECO:0000313" key="3">
    <source>
        <dbReference type="EMBL" id="KAF2793177.1"/>
    </source>
</evidence>
<evidence type="ECO:0000256" key="1">
    <source>
        <dbReference type="ARBA" id="ARBA00023002"/>
    </source>
</evidence>
<sequence length="292" mass="30688">MTEMGVDIGAAQFFVLPLAILMCRDSAGRISAICGSAPIVAAERQSALVLRESYGVCLGIVPWNAPYVFGIRSAATAIATGNTTVLESSELTPRCYWAIGKAFEEAGLPAGVLNIINCRPKDAPQIANVMIEHPAVRKINFAGSAATGRKIAKTCGENLKPCLMELRGKNAAIVCEDADLEKTARECILASAAPQDPPNVVSSASKQRLAALVSNAVSHGTSLISRPPTQPSTLGASFIPTILGHPSPQFQIYATDAFGSLVSVSSFTTKDEAMKIVTETECGLHAAVFTRI</sequence>
<dbReference type="AlphaFoldDB" id="A0A6A6XBU5"/>
<dbReference type="InterPro" id="IPR015590">
    <property type="entry name" value="Aldehyde_DH_dom"/>
</dbReference>
<feature type="domain" description="Aldehyde dehydrogenase" evidence="2">
    <location>
        <begin position="200"/>
        <end position="291"/>
    </location>
</feature>
<dbReference type="GO" id="GO:0009450">
    <property type="term" value="P:gamma-aminobutyric acid catabolic process"/>
    <property type="evidence" value="ECO:0007669"/>
    <property type="project" value="TreeGrafter"/>
</dbReference>
<dbReference type="Pfam" id="PF00171">
    <property type="entry name" value="Aldedh"/>
    <property type="match status" value="2"/>
</dbReference>
<accession>A0A6A6XBU5</accession>
<gene>
    <name evidence="3" type="ORF">K505DRAFT_362238</name>
</gene>